<name>A0ABW5U3B4_9RHOB</name>
<reference evidence="3" key="1">
    <citation type="journal article" date="2019" name="Int. J. Syst. Evol. Microbiol.">
        <title>The Global Catalogue of Microorganisms (GCM) 10K type strain sequencing project: providing services to taxonomists for standard genome sequencing and annotation.</title>
        <authorList>
            <consortium name="The Broad Institute Genomics Platform"/>
            <consortium name="The Broad Institute Genome Sequencing Center for Infectious Disease"/>
            <person name="Wu L."/>
            <person name="Ma J."/>
        </authorList>
    </citation>
    <scope>NUCLEOTIDE SEQUENCE [LARGE SCALE GENOMIC DNA]</scope>
    <source>
        <strain evidence="3">TISTR 2562</strain>
    </source>
</reference>
<dbReference type="RefSeq" id="WP_386374694.1">
    <property type="nucleotide sequence ID" value="NZ_JBHUMP010000009.1"/>
</dbReference>
<feature type="coiled-coil region" evidence="1">
    <location>
        <begin position="97"/>
        <end position="124"/>
    </location>
</feature>
<dbReference type="EMBL" id="JBHUMP010000009">
    <property type="protein sequence ID" value="MFD2740290.1"/>
    <property type="molecule type" value="Genomic_DNA"/>
</dbReference>
<keyword evidence="1" id="KW-0175">Coiled coil</keyword>
<sequence>MAVTAQKAMEPTPEETAGLLHRDLGAIIEAARKMVASDFAAYEAKSVEDLHDAAQIGRTILDGLCRAIQAGAADDAVERASEFSAHVNDNLNEERLLRDLDAVIDEATSEREDLEGNRRRAMTMLIQSTKSTLKQVRDLPLRAEALMHETRAWAVATRERNIQMARNDATDGITTALQTISRQISFIGTNLGAAESSGTPGAGRFKSVSEQLMASLDALSLPRNGVQFARGEASAAASDALINGLLDAYRPRREAGKTFYEPGRSEGRAPLLAAPGQLLGGAARVAARQVRDEADIILDILDRLPDMTRFETRAGVPKLQATSERVARHFADLHEVMADPQGVNLPRAMSTIRRAVKATGDFFDYANLEQEFFDQMEDCDLEDLLSGEPRPMDEDEVGQRRPVVKAEEIRAEIRELCDAFRRLRADVERPLDDTLGRTAARLELQLAALYHSAQDMRAIFRRHGTSLPEQDLLFFTNELCTSVEAGSQQRHDGRHRKIEISIGQLLDWIIEVAKPHANASHLIGALEALDLQILSEELGHQKTATCKLIEAAEGLGFAIRLAGPMRQLEELHSLLGSAAKSAATLADATSPKEG</sequence>
<evidence type="ECO:0000313" key="2">
    <source>
        <dbReference type="EMBL" id="MFD2740290.1"/>
    </source>
</evidence>
<accession>A0ABW5U3B4</accession>
<evidence type="ECO:0008006" key="4">
    <source>
        <dbReference type="Google" id="ProtNLM"/>
    </source>
</evidence>
<keyword evidence="3" id="KW-1185">Reference proteome</keyword>
<evidence type="ECO:0000313" key="3">
    <source>
        <dbReference type="Proteomes" id="UP001597474"/>
    </source>
</evidence>
<protein>
    <recommendedName>
        <fullName evidence="4">Methyl-accepting chemotaxis protein</fullName>
    </recommendedName>
</protein>
<evidence type="ECO:0000256" key="1">
    <source>
        <dbReference type="SAM" id="Coils"/>
    </source>
</evidence>
<comment type="caution">
    <text evidence="2">The sequence shown here is derived from an EMBL/GenBank/DDBJ whole genome shotgun (WGS) entry which is preliminary data.</text>
</comment>
<dbReference type="Proteomes" id="UP001597474">
    <property type="component" value="Unassembled WGS sequence"/>
</dbReference>
<proteinExistence type="predicted"/>
<gene>
    <name evidence="2" type="ORF">ACFSUD_11950</name>
</gene>
<organism evidence="2 3">
    <name type="scientific">Sulfitobacter aestuarii</name>
    <dbReference type="NCBI Taxonomy" id="2161676"/>
    <lineage>
        <taxon>Bacteria</taxon>
        <taxon>Pseudomonadati</taxon>
        <taxon>Pseudomonadota</taxon>
        <taxon>Alphaproteobacteria</taxon>
        <taxon>Rhodobacterales</taxon>
        <taxon>Roseobacteraceae</taxon>
        <taxon>Sulfitobacter</taxon>
    </lineage>
</organism>